<dbReference type="PANTHER" id="PTHR30615:SF8">
    <property type="entry name" value="UPF0047 PROTEIN C4A8.02C"/>
    <property type="match status" value="1"/>
</dbReference>
<dbReference type="InterPro" id="IPR035917">
    <property type="entry name" value="YjbQ-like_sf"/>
</dbReference>
<evidence type="ECO:0000313" key="3">
    <source>
        <dbReference type="Proteomes" id="UP000019812"/>
    </source>
</evidence>
<dbReference type="NCBIfam" id="TIGR00149">
    <property type="entry name" value="TIGR00149_YjbQ"/>
    <property type="match status" value="1"/>
</dbReference>
<accession>A0A084XUE7</accession>
<reference evidence="2 3" key="1">
    <citation type="submission" date="2014-07" db="EMBL/GenBank/DDBJ databases">
        <title>Expanding our view of genomic diversity in Candidatus Accumulibacter clades.</title>
        <authorList>
            <person name="Skennerton C.T."/>
            <person name="Barr J.J."/>
            <person name="Slater F.R."/>
            <person name="Bond P.L."/>
            <person name="Tyson G.W."/>
        </authorList>
    </citation>
    <scope>NUCLEOTIDE SEQUENCE [LARGE SCALE GENOMIC DNA]</scope>
    <source>
        <strain evidence="3">SK-01</strain>
    </source>
</reference>
<evidence type="ECO:0000313" key="2">
    <source>
        <dbReference type="EMBL" id="KFB66091.1"/>
    </source>
</evidence>
<dbReference type="RefSeq" id="WP_034930973.1">
    <property type="nucleotide sequence ID" value="NZ_JDSS02000051.1"/>
</dbReference>
<dbReference type="AlphaFoldDB" id="A0A084XUE7"/>
<proteinExistence type="inferred from homology"/>
<evidence type="ECO:0000256" key="1">
    <source>
        <dbReference type="ARBA" id="ARBA00005534"/>
    </source>
</evidence>
<name>A0A084XUE7_9PROT</name>
<dbReference type="SUPFAM" id="SSF111038">
    <property type="entry name" value="YjbQ-like"/>
    <property type="match status" value="1"/>
</dbReference>
<dbReference type="PIRSF" id="PIRSF004681">
    <property type="entry name" value="UCP004681"/>
    <property type="match status" value="1"/>
</dbReference>
<dbReference type="Proteomes" id="UP000019812">
    <property type="component" value="Unassembled WGS sequence"/>
</dbReference>
<dbReference type="PROSITE" id="PS01314">
    <property type="entry name" value="UPF0047"/>
    <property type="match status" value="1"/>
</dbReference>
<gene>
    <name evidence="2" type="ORF">CAPSK01_004586</name>
</gene>
<dbReference type="STRING" id="1457154.CAPSK01_004586"/>
<dbReference type="Pfam" id="PF01894">
    <property type="entry name" value="YjbQ"/>
    <property type="match status" value="1"/>
</dbReference>
<dbReference type="PANTHER" id="PTHR30615">
    <property type="entry name" value="UNCHARACTERIZED PROTEIN YJBQ-RELATED"/>
    <property type="match status" value="1"/>
</dbReference>
<organism evidence="2 3">
    <name type="scientific">Candidatus Accumulibacter vicinus</name>
    <dbReference type="NCBI Taxonomy" id="2954382"/>
    <lineage>
        <taxon>Bacteria</taxon>
        <taxon>Pseudomonadati</taxon>
        <taxon>Pseudomonadota</taxon>
        <taxon>Betaproteobacteria</taxon>
        <taxon>Candidatus Accumulibacter</taxon>
    </lineage>
</organism>
<sequence>MAYQESFDVRTRGRGSIEITAEVAHIVRASGLSIGVAHVFVQHTSCSLMITENADPSVRRDLETLAARWAPDGDPAYLHDDEGDDDMAAHARNILAGSSVSIPIGKGELRLGTWQGIYLWEHRTLAHRRSVVVTVLA</sequence>
<comment type="similarity">
    <text evidence="1">Belongs to the UPF0047 family.</text>
</comment>
<dbReference type="Gene3D" id="2.60.120.460">
    <property type="entry name" value="YjbQ-like"/>
    <property type="match status" value="1"/>
</dbReference>
<protein>
    <submittedName>
        <fullName evidence="2">Secondary thiamine-phosphate synthase enzyme</fullName>
    </submittedName>
</protein>
<dbReference type="InterPro" id="IPR001602">
    <property type="entry name" value="UPF0047_YjbQ-like"/>
</dbReference>
<comment type="caution">
    <text evidence="2">The sequence shown here is derived from an EMBL/GenBank/DDBJ whole genome shotgun (WGS) entry which is preliminary data.</text>
</comment>
<dbReference type="EMBL" id="JDSS02000051">
    <property type="protein sequence ID" value="KFB66091.1"/>
    <property type="molecule type" value="Genomic_DNA"/>
</dbReference>